<comment type="caution">
    <text evidence="1">The sequence shown here is derived from an EMBL/GenBank/DDBJ whole genome shotgun (WGS) entry which is preliminary data.</text>
</comment>
<dbReference type="EMBL" id="JAVRQU010000022">
    <property type="protein sequence ID" value="KAK5691150.1"/>
    <property type="molecule type" value="Genomic_DNA"/>
</dbReference>
<proteinExistence type="predicted"/>
<dbReference type="Proteomes" id="UP001310594">
    <property type="component" value="Unassembled WGS sequence"/>
</dbReference>
<dbReference type="AlphaFoldDB" id="A0AAN7ZQT2"/>
<protein>
    <submittedName>
        <fullName evidence="1">Uncharacterized protein</fullName>
    </submittedName>
</protein>
<reference evidence="1" key="1">
    <citation type="submission" date="2023-08" db="EMBL/GenBank/DDBJ databases">
        <title>Black Yeasts Isolated from many extreme environments.</title>
        <authorList>
            <person name="Coleine C."/>
            <person name="Stajich J.E."/>
            <person name="Selbmann L."/>
        </authorList>
    </citation>
    <scope>NUCLEOTIDE SEQUENCE</scope>
    <source>
        <strain evidence="1">CCFEE 5810</strain>
    </source>
</reference>
<sequence>MALATIVASHAFEPGVPRSYQNFFLNLARHNKTSCYEVCKPEVDAFLFKKHDYDEENTDEQNTDEQNIDEQESKHLAATSCILDCEHDKVTTHLDTQLADLLEGKAKVEKALRLWEMRLQSMGVDSVWTEDGPVIKAPRDETGMRSLAYH</sequence>
<gene>
    <name evidence="1" type="ORF">LTR97_011802</name>
</gene>
<accession>A0AAN7ZQT2</accession>
<evidence type="ECO:0000313" key="2">
    <source>
        <dbReference type="Proteomes" id="UP001310594"/>
    </source>
</evidence>
<organism evidence="1 2">
    <name type="scientific">Elasticomyces elasticus</name>
    <dbReference type="NCBI Taxonomy" id="574655"/>
    <lineage>
        <taxon>Eukaryota</taxon>
        <taxon>Fungi</taxon>
        <taxon>Dikarya</taxon>
        <taxon>Ascomycota</taxon>
        <taxon>Pezizomycotina</taxon>
        <taxon>Dothideomycetes</taxon>
        <taxon>Dothideomycetidae</taxon>
        <taxon>Mycosphaerellales</taxon>
        <taxon>Teratosphaeriaceae</taxon>
        <taxon>Elasticomyces</taxon>
    </lineage>
</organism>
<evidence type="ECO:0000313" key="1">
    <source>
        <dbReference type="EMBL" id="KAK5691150.1"/>
    </source>
</evidence>
<name>A0AAN7ZQT2_9PEZI</name>